<evidence type="ECO:0000313" key="1">
    <source>
        <dbReference type="EMBL" id="SGY85190.1"/>
    </source>
</evidence>
<gene>
    <name evidence="1" type="ORF">MT2528_0804</name>
</gene>
<dbReference type="RefSeq" id="WP_075471112.1">
    <property type="nucleotide sequence ID" value="NZ_CAWQZC010000101.1"/>
</dbReference>
<keyword evidence="2" id="KW-1185">Reference proteome</keyword>
<dbReference type="EMBL" id="FPLJ01000022">
    <property type="protein sequence ID" value="SGY85190.1"/>
    <property type="molecule type" value="Genomic_DNA"/>
</dbReference>
<protein>
    <submittedName>
        <fullName evidence="1">Acetylornithine deacetylase</fullName>
    </submittedName>
</protein>
<reference evidence="1 2" key="1">
    <citation type="submission" date="2016-11" db="EMBL/GenBank/DDBJ databases">
        <authorList>
            <person name="Klemetsen T."/>
        </authorList>
    </citation>
    <scope>NUCLEOTIDE SEQUENCE [LARGE SCALE GENOMIC DNA]</scope>
    <source>
        <strain evidence="1">MT 2528</strain>
    </source>
</reference>
<accession>A0ABY1H8H8</accession>
<organism evidence="1 2">
    <name type="scientific">Moritella viscosa</name>
    <dbReference type="NCBI Taxonomy" id="80854"/>
    <lineage>
        <taxon>Bacteria</taxon>
        <taxon>Pseudomonadati</taxon>
        <taxon>Pseudomonadota</taxon>
        <taxon>Gammaproteobacteria</taxon>
        <taxon>Alteromonadales</taxon>
        <taxon>Moritellaceae</taxon>
        <taxon>Moritella</taxon>
    </lineage>
</organism>
<proteinExistence type="predicted"/>
<evidence type="ECO:0000313" key="2">
    <source>
        <dbReference type="Proteomes" id="UP000182660"/>
    </source>
</evidence>
<dbReference type="Proteomes" id="UP000182660">
    <property type="component" value="Unassembled WGS sequence"/>
</dbReference>
<name>A0ABY1H8H8_9GAMM</name>
<sequence length="97" mass="10960">MDILGLGFDAVQASHQHGRLDVYHGFNFPSGNTESVTIVINGYDTHNAKFDVEVFDASFKYIVVNPCTKDNWVKAYRKARTIKSAMVAKHEKNWLNA</sequence>
<dbReference type="GeneID" id="61294472"/>
<comment type="caution">
    <text evidence="1">The sequence shown here is derived from an EMBL/GenBank/DDBJ whole genome shotgun (WGS) entry which is preliminary data.</text>
</comment>